<name>A0A0J8QNS3_COCIT</name>
<feature type="domain" description="CAF17 C-terminal" evidence="7">
    <location>
        <begin position="234"/>
        <end position="354"/>
    </location>
</feature>
<evidence type="ECO:0000256" key="6">
    <source>
        <dbReference type="SAM" id="MobiDB-lite"/>
    </source>
</evidence>
<dbReference type="Gene3D" id="3.30.1360.120">
    <property type="entry name" value="Probable tRNA modification gtpase trme, domain 1"/>
    <property type="match status" value="1"/>
</dbReference>
<evidence type="ECO:0000313" key="8">
    <source>
        <dbReference type="EMBL" id="KMU74091.1"/>
    </source>
</evidence>
<dbReference type="InterPro" id="IPR045179">
    <property type="entry name" value="YgfZ/GcvT"/>
</dbReference>
<dbReference type="Pfam" id="PF25455">
    <property type="entry name" value="Beta-barrel_CAF17_C"/>
    <property type="match status" value="1"/>
</dbReference>
<dbReference type="SUPFAM" id="SSF103025">
    <property type="entry name" value="Folate-binding domain"/>
    <property type="match status" value="1"/>
</dbReference>
<accession>A0A0J8QNS3</accession>
<dbReference type="PANTHER" id="PTHR22602:SF0">
    <property type="entry name" value="TRANSFERASE CAF17, MITOCHONDRIAL-RELATED"/>
    <property type="match status" value="1"/>
</dbReference>
<evidence type="ECO:0000259" key="7">
    <source>
        <dbReference type="Pfam" id="PF25455"/>
    </source>
</evidence>
<dbReference type="PANTHER" id="PTHR22602">
    <property type="entry name" value="TRANSFERASE CAF17, MITOCHONDRIAL-RELATED"/>
    <property type="match status" value="1"/>
</dbReference>
<dbReference type="GO" id="GO:0005759">
    <property type="term" value="C:mitochondrial matrix"/>
    <property type="evidence" value="ECO:0007669"/>
    <property type="project" value="UniProtKB-SubCell"/>
</dbReference>
<dbReference type="AlphaFoldDB" id="A0A0J8QNS3"/>
<reference evidence="9" key="1">
    <citation type="journal article" date="2010" name="Genome Res.">
        <title>Population genomic sequencing of Coccidioides fungi reveals recent hybridization and transposon control.</title>
        <authorList>
            <person name="Neafsey D.E."/>
            <person name="Barker B.M."/>
            <person name="Sharpton T.J."/>
            <person name="Stajich J.E."/>
            <person name="Park D.J."/>
            <person name="Whiston E."/>
            <person name="Hung C.-Y."/>
            <person name="McMahan C."/>
            <person name="White J."/>
            <person name="Sykes S."/>
            <person name="Heiman D."/>
            <person name="Young S."/>
            <person name="Zeng Q."/>
            <person name="Abouelleil A."/>
            <person name="Aftuck L."/>
            <person name="Bessette D."/>
            <person name="Brown A."/>
            <person name="FitzGerald M."/>
            <person name="Lui A."/>
            <person name="Macdonald J.P."/>
            <person name="Priest M."/>
            <person name="Orbach M.J."/>
            <person name="Galgiani J.N."/>
            <person name="Kirkland T.N."/>
            <person name="Cole G.T."/>
            <person name="Birren B.W."/>
            <person name="Henn M.R."/>
            <person name="Taylor J.W."/>
            <person name="Rounsley S.D."/>
        </authorList>
    </citation>
    <scope>NUCLEOTIDE SEQUENCE [LARGE SCALE GENOMIC DNA]</scope>
    <source>
        <strain evidence="9">RMSCC 3703</strain>
    </source>
</reference>
<evidence type="ECO:0000256" key="4">
    <source>
        <dbReference type="ARBA" id="ARBA00093447"/>
    </source>
</evidence>
<feature type="region of interest" description="Disordered" evidence="6">
    <location>
        <begin position="363"/>
        <end position="385"/>
    </location>
</feature>
<dbReference type="GO" id="GO:0016226">
    <property type="term" value="P:iron-sulfur cluster assembly"/>
    <property type="evidence" value="ECO:0007669"/>
    <property type="project" value="TreeGrafter"/>
</dbReference>
<dbReference type="InterPro" id="IPR057460">
    <property type="entry name" value="CAF17_C"/>
</dbReference>
<comment type="subcellular location">
    <subcellularLocation>
        <location evidence="1">Mitochondrion matrix</location>
    </subcellularLocation>
</comment>
<dbReference type="NCBIfam" id="TIGR03317">
    <property type="entry name" value="ygfZ_signature"/>
    <property type="match status" value="1"/>
</dbReference>
<evidence type="ECO:0000256" key="3">
    <source>
        <dbReference type="ARBA" id="ARBA00023128"/>
    </source>
</evidence>
<dbReference type="InterPro" id="IPR017703">
    <property type="entry name" value="YgfZ/GCV_T_CS"/>
</dbReference>
<protein>
    <recommendedName>
        <fullName evidence="5">Iron-sulfur cluster assembly factor IBA57 homolog, mitochondrial</fullName>
    </recommendedName>
</protein>
<dbReference type="OrthoDB" id="191995at2759"/>
<gene>
    <name evidence="8" type="ORF">CISG_04020</name>
</gene>
<evidence type="ECO:0000256" key="2">
    <source>
        <dbReference type="ARBA" id="ARBA00022946"/>
    </source>
</evidence>
<dbReference type="Proteomes" id="UP000054559">
    <property type="component" value="Unassembled WGS sequence"/>
</dbReference>
<evidence type="ECO:0000256" key="1">
    <source>
        <dbReference type="ARBA" id="ARBA00004305"/>
    </source>
</evidence>
<dbReference type="Gene3D" id="2.40.30.160">
    <property type="match status" value="1"/>
</dbReference>
<proteinExistence type="inferred from homology"/>
<dbReference type="STRING" id="454286.A0A0J8QNS3"/>
<keyword evidence="3" id="KW-0496">Mitochondrion</keyword>
<dbReference type="InterPro" id="IPR027266">
    <property type="entry name" value="TrmE/GcvT-like"/>
</dbReference>
<sequence>MPPRLRPGSVCSRCHFHRRSLSSTAFLAQKQAERPPPPPEAGHVRLVNRALISLTGADSTSFLQGLITQNVVSAKSRASPTTPFYAGFLNAQGRLLHDTFIYPTLPEENGGNEGMELGYLIEVDKEQVTNLLKHLKKHKLRAKLKFRALDEGERGPETICRTCRSRFLDNKRRSLPITLRRILHGIPEGQDELGRESALPMDSNMDIMGGIDFHKGCYLGQELTIRTHHRGVVRKRVLPVQLYNTEDPKPMPSSSGIPVYSPDSQLLLPSAGANITKSSASGKGRSAGKFISRIGNVGLALCRLETMTDISLTGESSQYNPSEEFKISWEANADAGVAEAGEVKVTAFIPPWVKDYILHGGTRQRQTKEDVHRAKSGTEQIEEED</sequence>
<dbReference type="EMBL" id="DS268133">
    <property type="protein sequence ID" value="KMU74091.1"/>
    <property type="molecule type" value="Genomic_DNA"/>
</dbReference>
<keyword evidence="2" id="KW-0809">Transit peptide</keyword>
<evidence type="ECO:0000313" key="9">
    <source>
        <dbReference type="Proteomes" id="UP000054559"/>
    </source>
</evidence>
<comment type="similarity">
    <text evidence="4">Belongs to the GcvT family. CAF17/IBA57 subfamily.</text>
</comment>
<evidence type="ECO:0000256" key="5">
    <source>
        <dbReference type="ARBA" id="ARBA00093637"/>
    </source>
</evidence>
<organism evidence="8 9">
    <name type="scientific">Coccidioides immitis RMSCC 3703</name>
    <dbReference type="NCBI Taxonomy" id="454286"/>
    <lineage>
        <taxon>Eukaryota</taxon>
        <taxon>Fungi</taxon>
        <taxon>Dikarya</taxon>
        <taxon>Ascomycota</taxon>
        <taxon>Pezizomycotina</taxon>
        <taxon>Eurotiomycetes</taxon>
        <taxon>Eurotiomycetidae</taxon>
        <taxon>Onygenales</taxon>
        <taxon>Onygenaceae</taxon>
        <taxon>Coccidioides</taxon>
    </lineage>
</organism>